<organism evidence="1 2">
    <name type="scientific">Oesophagostomum dentatum</name>
    <name type="common">Nodular worm</name>
    <dbReference type="NCBI Taxonomy" id="61180"/>
    <lineage>
        <taxon>Eukaryota</taxon>
        <taxon>Metazoa</taxon>
        <taxon>Ecdysozoa</taxon>
        <taxon>Nematoda</taxon>
        <taxon>Chromadorea</taxon>
        <taxon>Rhabditida</taxon>
        <taxon>Rhabditina</taxon>
        <taxon>Rhabditomorpha</taxon>
        <taxon>Strongyloidea</taxon>
        <taxon>Strongylidae</taxon>
        <taxon>Oesophagostomum</taxon>
    </lineage>
</organism>
<dbReference type="AlphaFoldDB" id="A0A0B1T734"/>
<evidence type="ECO:0000313" key="1">
    <source>
        <dbReference type="EMBL" id="KHJ91597.1"/>
    </source>
</evidence>
<dbReference type="Proteomes" id="UP000053660">
    <property type="component" value="Unassembled WGS sequence"/>
</dbReference>
<evidence type="ECO:0000313" key="2">
    <source>
        <dbReference type="Proteomes" id="UP000053660"/>
    </source>
</evidence>
<gene>
    <name evidence="1" type="ORF">OESDEN_08535</name>
</gene>
<protein>
    <submittedName>
        <fullName evidence="1">Uncharacterized protein</fullName>
    </submittedName>
</protein>
<reference evidence="1 2" key="1">
    <citation type="submission" date="2014-03" db="EMBL/GenBank/DDBJ databases">
        <title>Draft genome of the hookworm Oesophagostomum dentatum.</title>
        <authorList>
            <person name="Mitreva M."/>
        </authorList>
    </citation>
    <scope>NUCLEOTIDE SEQUENCE [LARGE SCALE GENOMIC DNA]</scope>
    <source>
        <strain evidence="1 2">OD-Hann</strain>
    </source>
</reference>
<accession>A0A0B1T734</accession>
<name>A0A0B1T734_OESDE</name>
<keyword evidence="2" id="KW-1185">Reference proteome</keyword>
<dbReference type="EMBL" id="KN551935">
    <property type="protein sequence ID" value="KHJ91597.1"/>
    <property type="molecule type" value="Genomic_DNA"/>
</dbReference>
<sequence length="150" mass="17345">MGDHGNRVSIMSKNFAGKIGSRLNHTAMTMSLSKYLSKFPCVKNNSVICEKKVDIRVPNEMVRLGMRNKIEIPKYEHRGRRSEYEYIYQNCNATSTTDDKLNITVQYRSDRRSNYDIIYPPIVIPSNEACSDLRNLIALCSCLREQRCRS</sequence>
<proteinExistence type="predicted"/>